<keyword evidence="6 18" id="KW-0418">Kinase</keyword>
<evidence type="ECO:0000256" key="10">
    <source>
        <dbReference type="ARBA" id="ARBA00048679"/>
    </source>
</evidence>
<keyword evidence="15" id="KW-1133">Transmembrane helix</keyword>
<dbReference type="AlphaFoldDB" id="A0A1H8J9N1"/>
<dbReference type="SUPFAM" id="SSF110997">
    <property type="entry name" value="Sporulation related repeat"/>
    <property type="match status" value="1"/>
</dbReference>
<evidence type="ECO:0000256" key="5">
    <source>
        <dbReference type="ARBA" id="ARBA00022741"/>
    </source>
</evidence>
<feature type="binding site" evidence="13">
    <location>
        <position position="34"/>
    </location>
    <ligand>
        <name>ATP</name>
        <dbReference type="ChEBI" id="CHEBI:30616"/>
    </ligand>
</feature>
<dbReference type="GO" id="GO:0042834">
    <property type="term" value="F:peptidoglycan binding"/>
    <property type="evidence" value="ECO:0007669"/>
    <property type="project" value="InterPro"/>
</dbReference>
<evidence type="ECO:0000256" key="3">
    <source>
        <dbReference type="ARBA" id="ARBA00022544"/>
    </source>
</evidence>
<dbReference type="InterPro" id="IPR007730">
    <property type="entry name" value="SPOR-like_dom"/>
</dbReference>
<evidence type="ECO:0000256" key="1">
    <source>
        <dbReference type="ARBA" id="ARBA00012513"/>
    </source>
</evidence>
<evidence type="ECO:0000259" key="16">
    <source>
        <dbReference type="PROSITE" id="PS50011"/>
    </source>
</evidence>
<comment type="catalytic activity">
    <reaction evidence="9">
        <text>L-threonyl-[protein] + ATP = O-phospho-L-threonyl-[protein] + ADP + H(+)</text>
        <dbReference type="Rhea" id="RHEA:46608"/>
        <dbReference type="Rhea" id="RHEA-COMP:11060"/>
        <dbReference type="Rhea" id="RHEA-COMP:11605"/>
        <dbReference type="ChEBI" id="CHEBI:15378"/>
        <dbReference type="ChEBI" id="CHEBI:30013"/>
        <dbReference type="ChEBI" id="CHEBI:30616"/>
        <dbReference type="ChEBI" id="CHEBI:61977"/>
        <dbReference type="ChEBI" id="CHEBI:456216"/>
        <dbReference type="EC" id="2.7.11.1"/>
    </reaction>
</comment>
<reference evidence="18 19" key="1">
    <citation type="submission" date="2016-10" db="EMBL/GenBank/DDBJ databases">
        <authorList>
            <person name="de Groot N.N."/>
        </authorList>
    </citation>
    <scope>NUCLEOTIDE SEQUENCE [LARGE SCALE GENOMIC DNA]</scope>
    <source>
        <strain evidence="18 19">DSM 46701</strain>
    </source>
</reference>
<feature type="domain" description="SPOR" evidence="17">
    <location>
        <begin position="370"/>
        <end position="448"/>
    </location>
</feature>
<dbReference type="Pfam" id="PF00069">
    <property type="entry name" value="Pkinase"/>
    <property type="match status" value="1"/>
</dbReference>
<evidence type="ECO:0000256" key="6">
    <source>
        <dbReference type="ARBA" id="ARBA00022777"/>
    </source>
</evidence>
<name>A0A1H8J9N1_9BACL</name>
<dbReference type="PROSITE" id="PS00107">
    <property type="entry name" value="PROTEIN_KINASE_ATP"/>
    <property type="match status" value="1"/>
</dbReference>
<evidence type="ECO:0000256" key="11">
    <source>
        <dbReference type="ARBA" id="ARBA00060432"/>
    </source>
</evidence>
<dbReference type="InterPro" id="IPR000719">
    <property type="entry name" value="Prot_kinase_dom"/>
</dbReference>
<comment type="subcellular location">
    <subcellularLocation>
        <location evidence="11">Spore membrane</location>
        <topology evidence="11">Single-pass type II membrane protein</topology>
    </subcellularLocation>
</comment>
<keyword evidence="15" id="KW-0472">Membrane</keyword>
<dbReference type="CDD" id="cd14014">
    <property type="entry name" value="STKc_PknB_like"/>
    <property type="match status" value="1"/>
</dbReference>
<dbReference type="FunFam" id="1.10.510.10:FF:000021">
    <property type="entry name" value="Serine/threonine protein kinase"/>
    <property type="match status" value="1"/>
</dbReference>
<dbReference type="FunFam" id="3.30.200.20:FF:000035">
    <property type="entry name" value="Serine/threonine protein kinase Stk1"/>
    <property type="match status" value="1"/>
</dbReference>
<feature type="transmembrane region" description="Helical" evidence="15">
    <location>
        <begin position="327"/>
        <end position="345"/>
    </location>
</feature>
<evidence type="ECO:0000256" key="2">
    <source>
        <dbReference type="ARBA" id="ARBA00022527"/>
    </source>
</evidence>
<dbReference type="SUPFAM" id="SSF56112">
    <property type="entry name" value="Protein kinase-like (PK-like)"/>
    <property type="match status" value="1"/>
</dbReference>
<dbReference type="Gene3D" id="1.10.510.10">
    <property type="entry name" value="Transferase(Phosphotransferase) domain 1"/>
    <property type="match status" value="1"/>
</dbReference>
<evidence type="ECO:0000256" key="13">
    <source>
        <dbReference type="PROSITE-ProRule" id="PRU10141"/>
    </source>
</evidence>
<dbReference type="STRING" id="1173111.SAMN05444955_1233"/>
<proteinExistence type="predicted"/>
<evidence type="ECO:0000256" key="7">
    <source>
        <dbReference type="ARBA" id="ARBA00022840"/>
    </source>
</evidence>
<dbReference type="InterPro" id="IPR017441">
    <property type="entry name" value="Protein_kinase_ATP_BS"/>
</dbReference>
<evidence type="ECO:0000313" key="18">
    <source>
        <dbReference type="EMBL" id="SEN77500.1"/>
    </source>
</evidence>
<dbReference type="GO" id="GO:0007165">
    <property type="term" value="P:signal transduction"/>
    <property type="evidence" value="ECO:0007669"/>
    <property type="project" value="UniProtKB-ARBA"/>
</dbReference>
<dbReference type="EC" id="2.7.11.1" evidence="1"/>
<evidence type="ECO:0000256" key="4">
    <source>
        <dbReference type="ARBA" id="ARBA00022679"/>
    </source>
</evidence>
<protein>
    <recommendedName>
        <fullName evidence="12">Serine/threonine-protein kinase PrkC</fullName>
        <ecNumber evidence="1">2.7.11.1</ecNumber>
    </recommendedName>
</protein>
<feature type="region of interest" description="Disordered" evidence="14">
    <location>
        <begin position="351"/>
        <end position="372"/>
    </location>
</feature>
<feature type="domain" description="Protein kinase" evidence="16">
    <location>
        <begin position="5"/>
        <end position="266"/>
    </location>
</feature>
<dbReference type="GO" id="GO:0005524">
    <property type="term" value="F:ATP binding"/>
    <property type="evidence" value="ECO:0007669"/>
    <property type="project" value="UniProtKB-UniRule"/>
</dbReference>
<dbReference type="GO" id="GO:0071224">
    <property type="term" value="P:cellular response to peptidoglycan"/>
    <property type="evidence" value="ECO:0007669"/>
    <property type="project" value="UniProtKB-ARBA"/>
</dbReference>
<organism evidence="18 19">
    <name type="scientific">Lihuaxuella thermophila</name>
    <dbReference type="NCBI Taxonomy" id="1173111"/>
    <lineage>
        <taxon>Bacteria</taxon>
        <taxon>Bacillati</taxon>
        <taxon>Bacillota</taxon>
        <taxon>Bacilli</taxon>
        <taxon>Bacillales</taxon>
        <taxon>Thermoactinomycetaceae</taxon>
        <taxon>Lihuaxuella</taxon>
    </lineage>
</organism>
<dbReference type="GO" id="GO:0009847">
    <property type="term" value="P:spore germination"/>
    <property type="evidence" value="ECO:0007669"/>
    <property type="project" value="UniProtKB-ARBA"/>
</dbReference>
<feature type="region of interest" description="Disordered" evidence="14">
    <location>
        <begin position="282"/>
        <end position="316"/>
    </location>
</feature>
<dbReference type="PROSITE" id="PS50011">
    <property type="entry name" value="PROTEIN_KINASE_DOM"/>
    <property type="match status" value="1"/>
</dbReference>
<accession>A0A1H8J9N1</accession>
<dbReference type="RefSeq" id="WP_244527625.1">
    <property type="nucleotide sequence ID" value="NZ_FOCQ01000023.1"/>
</dbReference>
<dbReference type="Gene3D" id="3.30.200.20">
    <property type="entry name" value="Phosphorylase Kinase, domain 1"/>
    <property type="match status" value="1"/>
</dbReference>
<dbReference type="EMBL" id="FOCQ01000023">
    <property type="protein sequence ID" value="SEN77500.1"/>
    <property type="molecule type" value="Genomic_DNA"/>
</dbReference>
<dbReference type="Pfam" id="PF05036">
    <property type="entry name" value="SPOR"/>
    <property type="match status" value="1"/>
</dbReference>
<keyword evidence="8" id="KW-0735">Signal-anchor</keyword>
<dbReference type="InterPro" id="IPR011009">
    <property type="entry name" value="Kinase-like_dom_sf"/>
</dbReference>
<dbReference type="Gene3D" id="3.30.70.1070">
    <property type="entry name" value="Sporulation related repeat"/>
    <property type="match status" value="1"/>
</dbReference>
<sequence>MGGRYQIIQHVGGGGMAKVYKAKDTILDRFVAIKVMNEILSHDRDFVRRFIQEAQATAKLSHPNIMNVYDAGREGQTYFMVMEYVDGPTLKKWIRSRGALSPKEAISIAMQICDGLAHAHANGIVHRDIKPQNIMSAPDGRIKVTDFGISRILRSSSTLTKTGTVMGSVHYFSPEQARGSDIGFPSDLYSLGVVLFEMVTGRVPFDGEENINVALKHVQEPVPDPRSFNPDLPDECCRVIFKALEKDPGRRYQSAEEMKRALQQAMSSIRKSTIHTHADVQLSKKADHPAPGVEQSSRQLPSRNDRLRHTTLQPMKSKRTAKMVKRFIFIGFAIILLLSALKLAGEIQTSVSAKPPANQKTESPRGPDPGTRTKMYKIIVGTFANKQNAEKLKSRLQAKGVTVFVDQVQIAGKTRYRVQAGAFRNREMAEEQLKKLQRNGFEHAHIVN</sequence>
<dbReference type="SMART" id="SM00220">
    <property type="entry name" value="S_TKc"/>
    <property type="match status" value="1"/>
</dbReference>
<dbReference type="PROSITE" id="PS51724">
    <property type="entry name" value="SPOR"/>
    <property type="match status" value="1"/>
</dbReference>
<comment type="catalytic activity">
    <reaction evidence="10">
        <text>L-seryl-[protein] + ATP = O-phospho-L-seryl-[protein] + ADP + H(+)</text>
        <dbReference type="Rhea" id="RHEA:17989"/>
        <dbReference type="Rhea" id="RHEA-COMP:9863"/>
        <dbReference type="Rhea" id="RHEA-COMP:11604"/>
        <dbReference type="ChEBI" id="CHEBI:15378"/>
        <dbReference type="ChEBI" id="CHEBI:29999"/>
        <dbReference type="ChEBI" id="CHEBI:30616"/>
        <dbReference type="ChEBI" id="CHEBI:83421"/>
        <dbReference type="ChEBI" id="CHEBI:456216"/>
        <dbReference type="EC" id="2.7.11.1"/>
    </reaction>
</comment>
<evidence type="ECO:0000256" key="12">
    <source>
        <dbReference type="ARBA" id="ARBA00070041"/>
    </source>
</evidence>
<evidence type="ECO:0000256" key="14">
    <source>
        <dbReference type="SAM" id="MobiDB-lite"/>
    </source>
</evidence>
<keyword evidence="3" id="KW-0309">Germination</keyword>
<gene>
    <name evidence="18" type="ORF">SAMN05444955_1233</name>
</gene>
<evidence type="ECO:0000256" key="9">
    <source>
        <dbReference type="ARBA" id="ARBA00047899"/>
    </source>
</evidence>
<keyword evidence="7 13" id="KW-0067">ATP-binding</keyword>
<keyword evidence="2 18" id="KW-0723">Serine/threonine-protein kinase</keyword>
<dbReference type="GO" id="GO:0004674">
    <property type="term" value="F:protein serine/threonine kinase activity"/>
    <property type="evidence" value="ECO:0007669"/>
    <property type="project" value="UniProtKB-KW"/>
</dbReference>
<keyword evidence="4" id="KW-0808">Transferase</keyword>
<keyword evidence="15" id="KW-0812">Transmembrane</keyword>
<evidence type="ECO:0000313" key="19">
    <source>
        <dbReference type="Proteomes" id="UP000199695"/>
    </source>
</evidence>
<evidence type="ECO:0000256" key="15">
    <source>
        <dbReference type="SAM" id="Phobius"/>
    </source>
</evidence>
<evidence type="ECO:0000256" key="8">
    <source>
        <dbReference type="ARBA" id="ARBA00022968"/>
    </source>
</evidence>
<dbReference type="PANTHER" id="PTHR43289:SF34">
    <property type="entry name" value="SERINE_THREONINE-PROTEIN KINASE YBDM-RELATED"/>
    <property type="match status" value="1"/>
</dbReference>
<keyword evidence="5 13" id="KW-0547">Nucleotide-binding</keyword>
<keyword evidence="19" id="KW-1185">Reference proteome</keyword>
<dbReference type="InterPro" id="IPR036680">
    <property type="entry name" value="SPOR-like_sf"/>
</dbReference>
<dbReference type="Proteomes" id="UP000199695">
    <property type="component" value="Unassembled WGS sequence"/>
</dbReference>
<evidence type="ECO:0000259" key="17">
    <source>
        <dbReference type="PROSITE" id="PS51724"/>
    </source>
</evidence>
<dbReference type="PANTHER" id="PTHR43289">
    <property type="entry name" value="MITOGEN-ACTIVATED PROTEIN KINASE KINASE KINASE 20-RELATED"/>
    <property type="match status" value="1"/>
</dbReference>